<keyword evidence="11" id="KW-1185">Reference proteome</keyword>
<evidence type="ECO:0000256" key="3">
    <source>
        <dbReference type="ARBA" id="ARBA00022946"/>
    </source>
</evidence>
<keyword evidence="5" id="KW-0496">Mitochondrion</keyword>
<reference evidence="10" key="2">
    <citation type="submission" date="2017-03" db="EMBL/GenBank/DDBJ databases">
        <authorList>
            <person name="Afonso C.L."/>
            <person name="Miller P.J."/>
            <person name="Scott M.A."/>
            <person name="Spackman E."/>
            <person name="Goraichik I."/>
            <person name="Dimitrov K.M."/>
            <person name="Suarez D.L."/>
            <person name="Swayne D.E."/>
        </authorList>
    </citation>
    <scope>NUCLEOTIDE SEQUENCE [LARGE SCALE GENOMIC DNA]</scope>
</reference>
<dbReference type="EMBL" id="VXIT01000003">
    <property type="protein sequence ID" value="KAA6414044.1"/>
    <property type="molecule type" value="Genomic_DNA"/>
</dbReference>
<dbReference type="Pfam" id="PF11788">
    <property type="entry name" value="MRP-L46"/>
    <property type="match status" value="1"/>
</dbReference>
<comment type="similarity">
    <text evidence="2">Belongs to the mitochondrion-specific ribosomal protein mL46 family.</text>
</comment>
<dbReference type="Proteomes" id="UP000324767">
    <property type="component" value="Unassembled WGS sequence"/>
</dbReference>
<organism evidence="10 11">
    <name type="scientific">Lasallia pustulata</name>
    <dbReference type="NCBI Taxonomy" id="136370"/>
    <lineage>
        <taxon>Eukaryota</taxon>
        <taxon>Fungi</taxon>
        <taxon>Dikarya</taxon>
        <taxon>Ascomycota</taxon>
        <taxon>Pezizomycotina</taxon>
        <taxon>Lecanoromycetes</taxon>
        <taxon>OSLEUM clade</taxon>
        <taxon>Umbilicariomycetidae</taxon>
        <taxon>Umbilicariales</taxon>
        <taxon>Umbilicariaceae</taxon>
        <taxon>Lasallia</taxon>
    </lineage>
</organism>
<evidence type="ECO:0000259" key="8">
    <source>
        <dbReference type="Pfam" id="PF11788"/>
    </source>
</evidence>
<dbReference type="CDD" id="cd04661">
    <property type="entry name" value="NUDIX_MRP_L46"/>
    <property type="match status" value="1"/>
</dbReference>
<sequence length="346" mass="39232">MSTAHNGARRLVSQWRPSTSDQSICKSCLATLHRRRYAFVAAAATRIEEPAAPVHHTPPVTASTSPRPSYQINASLVLSRPPVITRDLTPFEKAYFFYQRRLNERLALPFGRYFYYGKGTFGDIEWKRKIKERQTPARDIGVYNAYSKEGWNDELLVGAKESEPEHQLEALLKDAEDVMTEGDDAADVKKEPVEKPMPRVTEADKTGDVKSLNRALQRTLYLLVKGGKGGWTFPTTGLVPKEDLHTAAERIIVQAGGLNMNTWVVGNLPVGHQSIDYPKTIVDEEKKIEQLGEKTFFMKARIMGGQANLKDNKFGLEDFKWLAKDEIQKEVHPRYWSAVRNMLVER</sequence>
<proteinExistence type="inferred from homology"/>
<dbReference type="EMBL" id="FWEW01001157">
    <property type="protein sequence ID" value="SLM36625.1"/>
    <property type="molecule type" value="Genomic_DNA"/>
</dbReference>
<evidence type="ECO:0000313" key="10">
    <source>
        <dbReference type="EMBL" id="SLM36625.1"/>
    </source>
</evidence>
<dbReference type="InterPro" id="IPR040008">
    <property type="entry name" value="Ribosomal_mL46"/>
</dbReference>
<dbReference type="GO" id="GO:0005743">
    <property type="term" value="C:mitochondrial inner membrane"/>
    <property type="evidence" value="ECO:0007669"/>
    <property type="project" value="UniProtKB-ARBA"/>
</dbReference>
<evidence type="ECO:0000313" key="12">
    <source>
        <dbReference type="Proteomes" id="UP000324767"/>
    </source>
</evidence>
<evidence type="ECO:0000256" key="6">
    <source>
        <dbReference type="ARBA" id="ARBA00023274"/>
    </source>
</evidence>
<evidence type="ECO:0000313" key="9">
    <source>
        <dbReference type="EMBL" id="KAA6414044.1"/>
    </source>
</evidence>
<dbReference type="GO" id="GO:0005762">
    <property type="term" value="C:mitochondrial large ribosomal subunit"/>
    <property type="evidence" value="ECO:0007669"/>
    <property type="project" value="TreeGrafter"/>
</dbReference>
<evidence type="ECO:0000256" key="7">
    <source>
        <dbReference type="ARBA" id="ARBA00035190"/>
    </source>
</evidence>
<dbReference type="PANTHER" id="PTHR13124">
    <property type="entry name" value="39S RIBOSOMAL PROTEIN L46, MITOCHONDRIAL PRECURSOR-RELATED"/>
    <property type="match status" value="1"/>
</dbReference>
<evidence type="ECO:0000256" key="5">
    <source>
        <dbReference type="ARBA" id="ARBA00023128"/>
    </source>
</evidence>
<dbReference type="AlphaFoldDB" id="A0A1W5D0S7"/>
<feature type="domain" description="Large ribosomal subunit protein mL46 N-terminal" evidence="8">
    <location>
        <begin position="70"/>
        <end position="204"/>
    </location>
</feature>
<comment type="subcellular location">
    <subcellularLocation>
        <location evidence="1">Mitochondrion</location>
    </subcellularLocation>
</comment>
<evidence type="ECO:0000256" key="2">
    <source>
        <dbReference type="ARBA" id="ARBA00009070"/>
    </source>
</evidence>
<reference evidence="11" key="1">
    <citation type="submission" date="2017-03" db="EMBL/GenBank/DDBJ databases">
        <authorList>
            <person name="Sharma R."/>
            <person name="Thines M."/>
        </authorList>
    </citation>
    <scope>NUCLEOTIDE SEQUENCE [LARGE SCALE GENOMIC DNA]</scope>
</reference>
<gene>
    <name evidence="9" type="ORF">FRX48_02406</name>
</gene>
<accession>A0A1W5D0S7</accession>
<name>A0A1W5D0S7_9LECA</name>
<dbReference type="GO" id="GO:0003735">
    <property type="term" value="F:structural constituent of ribosome"/>
    <property type="evidence" value="ECO:0007669"/>
    <property type="project" value="InterPro"/>
</dbReference>
<evidence type="ECO:0000256" key="4">
    <source>
        <dbReference type="ARBA" id="ARBA00022980"/>
    </source>
</evidence>
<evidence type="ECO:0000256" key="1">
    <source>
        <dbReference type="ARBA" id="ARBA00004173"/>
    </source>
</evidence>
<keyword evidence="6" id="KW-0687">Ribonucleoprotein</keyword>
<dbReference type="Proteomes" id="UP000192927">
    <property type="component" value="Unassembled WGS sequence"/>
</dbReference>
<dbReference type="InterPro" id="IPR021757">
    <property type="entry name" value="Ribosomal_mL46_N"/>
</dbReference>
<dbReference type="Gene3D" id="3.90.79.10">
    <property type="entry name" value="Nucleoside Triphosphate Pyrophosphohydrolase"/>
    <property type="match status" value="1"/>
</dbReference>
<keyword evidence="3" id="KW-0809">Transit peptide</keyword>
<reference evidence="9 12" key="3">
    <citation type="submission" date="2019-09" db="EMBL/GenBank/DDBJ databases">
        <title>The hologenome of the rock-dwelling lichen Lasallia pustulata.</title>
        <authorList>
            <person name="Greshake Tzovaras B."/>
            <person name="Segers F."/>
            <person name="Bicker A."/>
            <person name="Dal Grande F."/>
            <person name="Otte J."/>
            <person name="Hankeln T."/>
            <person name="Schmitt I."/>
            <person name="Ebersberger I."/>
        </authorList>
    </citation>
    <scope>NUCLEOTIDE SEQUENCE [LARGE SCALE GENOMIC DNA]</scope>
    <source>
        <strain evidence="9">A1-1</strain>
    </source>
</reference>
<dbReference type="FunFam" id="3.90.79.10:FF:000018">
    <property type="entry name" value="39S ribosomal protein L46, mitochondrial"/>
    <property type="match status" value="1"/>
</dbReference>
<keyword evidence="4 10" id="KW-0689">Ribosomal protein</keyword>
<protein>
    <recommendedName>
        <fullName evidence="7">Large ribosomal subunit protein mL46</fullName>
    </recommendedName>
</protein>
<dbReference type="InterPro" id="IPR033650">
    <property type="entry name" value="Ribosomal_mL46_NUDIX"/>
</dbReference>
<dbReference type="OrthoDB" id="414075at2759"/>
<evidence type="ECO:0000313" key="11">
    <source>
        <dbReference type="Proteomes" id="UP000192927"/>
    </source>
</evidence>
<dbReference type="PANTHER" id="PTHR13124:SF12">
    <property type="entry name" value="LARGE RIBOSOMAL SUBUNIT PROTEIN ML46"/>
    <property type="match status" value="1"/>
</dbReference>